<comment type="similarity">
    <text evidence="3 9">Belongs to the TrpC family.</text>
</comment>
<accession>A0A1B7KXL1</accession>
<dbReference type="RefSeq" id="WP_064550214.1">
    <property type="nucleotide sequence ID" value="NZ_LXMA01000001.1"/>
</dbReference>
<dbReference type="OrthoDB" id="9804217at2"/>
<dbReference type="InterPro" id="IPR013798">
    <property type="entry name" value="Indole-3-glycerol_P_synth_dom"/>
</dbReference>
<keyword evidence="6 9" id="KW-0822">Tryptophan biosynthesis</keyword>
<sequence>MLEQIIATKRKEVEVLTLPEPLRNVKRRSLSGALKKPNRSIGLIAEVKKASPSKGVIRPDFHPVAIAKAYEKAGADAISVLTDERYFQGHRSYLSDVKQAVQLPILRKDFIIDRMQIEESVRIGADAILLIGEALPAKTLYELYQEAYDKGLECLVEVHQRKTLESILEIFTPEIIGINNRDLHTFVTALETTGKVIPFVPAGSVVVSESGIATSSDLRTVKTYGANAVLVGESLMRKDDVEAAVYELFQEVDTIGRPS</sequence>
<reference evidence="12" key="1">
    <citation type="submission" date="2016-05" db="EMBL/GenBank/DDBJ databases">
        <authorList>
            <person name="Wang W."/>
            <person name="Zhu L."/>
        </authorList>
    </citation>
    <scope>NUCLEOTIDE SEQUENCE [LARGE SCALE GENOMIC DNA]</scope>
    <source>
        <strain evidence="12">W-2</strain>
    </source>
</reference>
<dbReference type="EMBL" id="LXMA01000001">
    <property type="protein sequence ID" value="OAT74791.1"/>
    <property type="molecule type" value="Genomic_DNA"/>
</dbReference>
<organism evidence="11 12">
    <name type="scientific">Parageobacillus thermoglucosidasius</name>
    <name type="common">Geobacillus thermoglucosidasius</name>
    <dbReference type="NCBI Taxonomy" id="1426"/>
    <lineage>
        <taxon>Bacteria</taxon>
        <taxon>Bacillati</taxon>
        <taxon>Bacillota</taxon>
        <taxon>Bacilli</taxon>
        <taxon>Bacillales</taxon>
        <taxon>Anoxybacillaceae</taxon>
        <taxon>Parageobacillus</taxon>
    </lineage>
</organism>
<dbReference type="EC" id="4.1.1.48" evidence="9"/>
<keyword evidence="7 9" id="KW-0057">Aromatic amino acid biosynthesis</keyword>
<dbReference type="SUPFAM" id="SSF51366">
    <property type="entry name" value="Ribulose-phoshate binding barrel"/>
    <property type="match status" value="1"/>
</dbReference>
<dbReference type="HAMAP" id="MF_00134_B">
    <property type="entry name" value="IGPS_B"/>
    <property type="match status" value="1"/>
</dbReference>
<dbReference type="Gene3D" id="3.20.20.70">
    <property type="entry name" value="Aldolase class I"/>
    <property type="match status" value="1"/>
</dbReference>
<comment type="caution">
    <text evidence="11">The sequence shown here is derived from an EMBL/GenBank/DDBJ whole genome shotgun (WGS) entry which is preliminary data.</text>
</comment>
<dbReference type="NCBIfam" id="NF001377">
    <property type="entry name" value="PRK00278.2-4"/>
    <property type="match status" value="1"/>
</dbReference>
<proteinExistence type="inferred from homology"/>
<dbReference type="NCBIfam" id="NF001375">
    <property type="entry name" value="PRK00278.2-2"/>
    <property type="match status" value="1"/>
</dbReference>
<dbReference type="GO" id="GO:0004425">
    <property type="term" value="F:indole-3-glycerol-phosphate synthase activity"/>
    <property type="evidence" value="ECO:0007669"/>
    <property type="project" value="UniProtKB-UniRule"/>
</dbReference>
<dbReference type="PROSITE" id="PS00614">
    <property type="entry name" value="IGPS"/>
    <property type="match status" value="1"/>
</dbReference>
<dbReference type="InterPro" id="IPR013785">
    <property type="entry name" value="Aldolase_TIM"/>
</dbReference>
<dbReference type="InterPro" id="IPR001468">
    <property type="entry name" value="Indole-3-GlycerolPSynthase_CS"/>
</dbReference>
<dbReference type="GO" id="GO:0000162">
    <property type="term" value="P:L-tryptophan biosynthetic process"/>
    <property type="evidence" value="ECO:0007669"/>
    <property type="project" value="UniProtKB-UniRule"/>
</dbReference>
<keyword evidence="5 9" id="KW-0210">Decarboxylase</keyword>
<evidence type="ECO:0000256" key="8">
    <source>
        <dbReference type="ARBA" id="ARBA00023239"/>
    </source>
</evidence>
<dbReference type="Proteomes" id="UP000078290">
    <property type="component" value="Unassembled WGS sequence"/>
</dbReference>
<dbReference type="PANTHER" id="PTHR22854">
    <property type="entry name" value="TRYPTOPHAN BIOSYNTHESIS PROTEIN"/>
    <property type="match status" value="1"/>
</dbReference>
<evidence type="ECO:0000256" key="1">
    <source>
        <dbReference type="ARBA" id="ARBA00001633"/>
    </source>
</evidence>
<name>A0A1B7KXL1_PARTM</name>
<evidence type="ECO:0000256" key="4">
    <source>
        <dbReference type="ARBA" id="ARBA00022605"/>
    </source>
</evidence>
<evidence type="ECO:0000256" key="7">
    <source>
        <dbReference type="ARBA" id="ARBA00023141"/>
    </source>
</evidence>
<dbReference type="InterPro" id="IPR045186">
    <property type="entry name" value="Indole-3-glycerol_P_synth"/>
</dbReference>
<comment type="catalytic activity">
    <reaction evidence="1 9">
        <text>1-(2-carboxyphenylamino)-1-deoxy-D-ribulose 5-phosphate + H(+) = (1S,2R)-1-C-(indol-3-yl)glycerol 3-phosphate + CO2 + H2O</text>
        <dbReference type="Rhea" id="RHEA:23476"/>
        <dbReference type="ChEBI" id="CHEBI:15377"/>
        <dbReference type="ChEBI" id="CHEBI:15378"/>
        <dbReference type="ChEBI" id="CHEBI:16526"/>
        <dbReference type="ChEBI" id="CHEBI:58613"/>
        <dbReference type="ChEBI" id="CHEBI:58866"/>
        <dbReference type="EC" id="4.1.1.48"/>
    </reaction>
</comment>
<dbReference type="UniPathway" id="UPA00035">
    <property type="reaction ID" value="UER00043"/>
</dbReference>
<dbReference type="InterPro" id="IPR011060">
    <property type="entry name" value="RibuloseP-bd_barrel"/>
</dbReference>
<evidence type="ECO:0000259" key="10">
    <source>
        <dbReference type="Pfam" id="PF00218"/>
    </source>
</evidence>
<evidence type="ECO:0000256" key="6">
    <source>
        <dbReference type="ARBA" id="ARBA00022822"/>
    </source>
</evidence>
<comment type="pathway">
    <text evidence="2 9">Amino-acid biosynthesis; L-tryptophan biosynthesis; L-tryptophan from chorismate: step 4/5.</text>
</comment>
<evidence type="ECO:0000313" key="11">
    <source>
        <dbReference type="EMBL" id="OAT74791.1"/>
    </source>
</evidence>
<evidence type="ECO:0000313" key="12">
    <source>
        <dbReference type="Proteomes" id="UP000078290"/>
    </source>
</evidence>
<evidence type="ECO:0000256" key="9">
    <source>
        <dbReference type="HAMAP-Rule" id="MF_00134"/>
    </source>
</evidence>
<dbReference type="PANTHER" id="PTHR22854:SF2">
    <property type="entry name" value="INDOLE-3-GLYCEROL-PHOSPHATE SYNTHASE"/>
    <property type="match status" value="1"/>
</dbReference>
<dbReference type="CDD" id="cd00331">
    <property type="entry name" value="IGPS"/>
    <property type="match status" value="1"/>
</dbReference>
<dbReference type="FunFam" id="3.20.20.70:FF:000024">
    <property type="entry name" value="Indole-3-glycerol phosphate synthase"/>
    <property type="match status" value="1"/>
</dbReference>
<protein>
    <recommendedName>
        <fullName evidence="9">Indole-3-glycerol phosphate synthase</fullName>
        <shortName evidence="9">IGPS</shortName>
        <ecNumber evidence="9">4.1.1.48</ecNumber>
    </recommendedName>
</protein>
<dbReference type="AlphaFoldDB" id="A0A1B7KXL1"/>
<feature type="domain" description="Indole-3-glycerol phosphate synthase" evidence="10">
    <location>
        <begin position="2"/>
        <end position="248"/>
    </location>
</feature>
<keyword evidence="8 9" id="KW-0456">Lyase</keyword>
<evidence type="ECO:0000256" key="5">
    <source>
        <dbReference type="ARBA" id="ARBA00022793"/>
    </source>
</evidence>
<dbReference type="GO" id="GO:0004640">
    <property type="term" value="F:phosphoribosylanthranilate isomerase activity"/>
    <property type="evidence" value="ECO:0007669"/>
    <property type="project" value="TreeGrafter"/>
</dbReference>
<dbReference type="Pfam" id="PF00218">
    <property type="entry name" value="IGPS"/>
    <property type="match status" value="1"/>
</dbReference>
<evidence type="ECO:0000256" key="3">
    <source>
        <dbReference type="ARBA" id="ARBA00008737"/>
    </source>
</evidence>
<gene>
    <name evidence="9" type="primary">trpC</name>
    <name evidence="11" type="ORF">A7K69_03520</name>
</gene>
<evidence type="ECO:0000256" key="2">
    <source>
        <dbReference type="ARBA" id="ARBA00004696"/>
    </source>
</evidence>
<keyword evidence="4 9" id="KW-0028">Amino-acid biosynthesis</keyword>